<dbReference type="InterPro" id="IPR000068">
    <property type="entry name" value="GPCR_3_Ca_sens_rcpt-rel"/>
</dbReference>
<keyword evidence="6" id="KW-0297">G-protein coupled receptor</keyword>
<feature type="transmembrane region" description="Helical" evidence="12">
    <location>
        <begin position="835"/>
        <end position="859"/>
    </location>
</feature>
<dbReference type="Gene3D" id="3.40.50.2300">
    <property type="match status" value="2"/>
</dbReference>
<feature type="transmembrane region" description="Helical" evidence="12">
    <location>
        <begin position="800"/>
        <end position="823"/>
    </location>
</feature>
<comment type="subcellular location">
    <subcellularLocation>
        <location evidence="1">Cell membrane</location>
        <topology evidence="1">Multi-pass membrane protein</topology>
    </subcellularLocation>
</comment>
<keyword evidence="5 12" id="KW-1133">Transmembrane helix</keyword>
<feature type="transmembrane region" description="Helical" evidence="12">
    <location>
        <begin position="766"/>
        <end position="788"/>
    </location>
</feature>
<keyword evidence="8" id="KW-0675">Receptor</keyword>
<evidence type="ECO:0000313" key="15">
    <source>
        <dbReference type="RefSeq" id="XP_035685743.1"/>
    </source>
</evidence>
<evidence type="ECO:0000313" key="14">
    <source>
        <dbReference type="Proteomes" id="UP000001554"/>
    </source>
</evidence>
<feature type="domain" description="G-protein coupled receptors family 3 profile" evidence="13">
    <location>
        <begin position="608"/>
        <end position="872"/>
    </location>
</feature>
<dbReference type="InterPro" id="IPR000337">
    <property type="entry name" value="GPCR_3"/>
</dbReference>
<dbReference type="Proteomes" id="UP000001554">
    <property type="component" value="Chromosome 9"/>
</dbReference>
<dbReference type="InterPro" id="IPR038550">
    <property type="entry name" value="GPCR_3_9-Cys_sf"/>
</dbReference>
<name>A0A9J7LP19_BRAFL</name>
<dbReference type="Pfam" id="PF01094">
    <property type="entry name" value="ANF_receptor"/>
    <property type="match status" value="1"/>
</dbReference>
<dbReference type="GeneID" id="118422332"/>
<evidence type="ECO:0000256" key="7">
    <source>
        <dbReference type="ARBA" id="ARBA00023136"/>
    </source>
</evidence>
<feature type="region of interest" description="Disordered" evidence="11">
    <location>
        <begin position="1034"/>
        <end position="1178"/>
    </location>
</feature>
<accession>A0A9J7LP19</accession>
<proteinExistence type="predicted"/>
<dbReference type="KEGG" id="bfo:118422332"/>
<keyword evidence="10" id="KW-0807">Transducer</keyword>
<reference evidence="14" key="1">
    <citation type="journal article" date="2020" name="Nat. Ecol. Evol.">
        <title>Deeply conserved synteny resolves early events in vertebrate evolution.</title>
        <authorList>
            <person name="Simakov O."/>
            <person name="Marletaz F."/>
            <person name="Yue J.X."/>
            <person name="O'Connell B."/>
            <person name="Jenkins J."/>
            <person name="Brandt A."/>
            <person name="Calef R."/>
            <person name="Tung C.H."/>
            <person name="Huang T.K."/>
            <person name="Schmutz J."/>
            <person name="Satoh N."/>
            <person name="Yu J.K."/>
            <person name="Putnam N.H."/>
            <person name="Green R.E."/>
            <person name="Rokhsar D.S."/>
        </authorList>
    </citation>
    <scope>NUCLEOTIDE SEQUENCE [LARGE SCALE GENOMIC DNA]</scope>
    <source>
        <strain evidence="14">S238N-H82</strain>
    </source>
</reference>
<evidence type="ECO:0000256" key="3">
    <source>
        <dbReference type="ARBA" id="ARBA00022692"/>
    </source>
</evidence>
<evidence type="ECO:0000256" key="12">
    <source>
        <dbReference type="SAM" id="Phobius"/>
    </source>
</evidence>
<dbReference type="OrthoDB" id="5984008at2759"/>
<feature type="compositionally biased region" description="Polar residues" evidence="11">
    <location>
        <begin position="929"/>
        <end position="949"/>
    </location>
</feature>
<keyword evidence="3 12" id="KW-0812">Transmembrane</keyword>
<feature type="compositionally biased region" description="Polar residues" evidence="11">
    <location>
        <begin position="1121"/>
        <end position="1147"/>
    </location>
</feature>
<reference evidence="15" key="2">
    <citation type="submission" date="2025-08" db="UniProtKB">
        <authorList>
            <consortium name="RefSeq"/>
        </authorList>
    </citation>
    <scope>IDENTIFICATION</scope>
    <source>
        <strain evidence="15">S238N-H82</strain>
        <tissue evidence="15">Testes</tissue>
    </source>
</reference>
<keyword evidence="2" id="KW-1003">Cell membrane</keyword>
<keyword evidence="14" id="KW-1185">Reference proteome</keyword>
<evidence type="ECO:0000256" key="6">
    <source>
        <dbReference type="ARBA" id="ARBA00023040"/>
    </source>
</evidence>
<feature type="compositionally biased region" description="Polar residues" evidence="11">
    <location>
        <begin position="1094"/>
        <end position="1106"/>
    </location>
</feature>
<dbReference type="InterPro" id="IPR001828">
    <property type="entry name" value="ANF_lig-bd_rcpt"/>
</dbReference>
<evidence type="ECO:0000256" key="4">
    <source>
        <dbReference type="ARBA" id="ARBA00022729"/>
    </source>
</evidence>
<dbReference type="PANTHER" id="PTHR24061:SF422">
    <property type="entry name" value="G-PROTEIN COUPLED RECEPTORS FAMILY 3 PROFILE DOMAIN-CONTAINING PROTEIN"/>
    <property type="match status" value="1"/>
</dbReference>
<dbReference type="GO" id="GO:0005886">
    <property type="term" value="C:plasma membrane"/>
    <property type="evidence" value="ECO:0000318"/>
    <property type="project" value="GO_Central"/>
</dbReference>
<evidence type="ECO:0000256" key="9">
    <source>
        <dbReference type="ARBA" id="ARBA00023180"/>
    </source>
</evidence>
<dbReference type="InterPro" id="IPR011500">
    <property type="entry name" value="GPCR_3_9-Cys_dom"/>
</dbReference>
<keyword evidence="9" id="KW-0325">Glycoprotein</keyword>
<dbReference type="AlphaFoldDB" id="A0A9J7LP19"/>
<evidence type="ECO:0000256" key="5">
    <source>
        <dbReference type="ARBA" id="ARBA00022989"/>
    </source>
</evidence>
<feature type="compositionally biased region" description="Low complexity" evidence="11">
    <location>
        <begin position="892"/>
        <end position="904"/>
    </location>
</feature>
<dbReference type="SUPFAM" id="SSF53822">
    <property type="entry name" value="Periplasmic binding protein-like I"/>
    <property type="match status" value="1"/>
</dbReference>
<dbReference type="FunFam" id="3.40.50.2300:FF:000016">
    <property type="entry name" value="Taste 1 receptor member 2"/>
    <property type="match status" value="1"/>
</dbReference>
<feature type="transmembrane region" description="Helical" evidence="12">
    <location>
        <begin position="677"/>
        <end position="694"/>
    </location>
</feature>
<evidence type="ECO:0000256" key="8">
    <source>
        <dbReference type="ARBA" id="ARBA00023170"/>
    </source>
</evidence>
<dbReference type="RefSeq" id="XP_035685743.1">
    <property type="nucleotide sequence ID" value="XM_035829850.1"/>
</dbReference>
<feature type="compositionally biased region" description="Polar residues" evidence="11">
    <location>
        <begin position="1157"/>
        <end position="1178"/>
    </location>
</feature>
<feature type="transmembrane region" description="Helical" evidence="12">
    <location>
        <begin position="610"/>
        <end position="632"/>
    </location>
</feature>
<dbReference type="PROSITE" id="PS50259">
    <property type="entry name" value="G_PROTEIN_RECEP_F3_4"/>
    <property type="match status" value="1"/>
</dbReference>
<gene>
    <name evidence="15" type="primary">LOC118422332</name>
</gene>
<dbReference type="InterPro" id="IPR028082">
    <property type="entry name" value="Peripla_BP_I"/>
</dbReference>
<sequence length="1191" mass="132727">MLQIRDMTFVKATLYLLCYMCLVWRNTVAMEGYLSYHGDIMLGGLFSMHTVLQTAQDDQLATEAKCENFRYRGFRELSAMRYAIEEINNSSTLLPDIQLGYNIFDDCNHVKKALAASLRFAARNNIATIGFDDDCQCNFANPATLGIVGPTSSDKAISVANLLGLFDIPMISYAATSKTLSNKSQFPNFLRTVPSDFEQPKVMAEVVAHFNWTWVGTIAGDNAYGRPGIEKFLTEAENKSICVAFTKYITATEGIDEALDAIERNRDVKVIVAFIDGSKLEPLIRRIKRQDITWIASEAWSTSSSILKFTNVTRGTLGIQLRTGRIGGFWEYLSSLSPLKEPHNKLLQAMWEEEFNCKYERDNTTCDSPPPGDVTPTPGINVAAQNCTSTLCTKQESLEGSKLLDYNDLELTTAFHSYVAVYAYAHALHDIFECRPETSPLADRSCPNVSAITPRELLQFVRNVNFTDSVGETVTFDQNGEPAPQYSILNWQEQNGRLEIVRVANVVGRQGLELNHSIRIQWNNGDNITHNDVPVSTCSQTCEPGFYKGRIQGKPTCCWDCLPCGEGNISITTDAEICIPCGEREYNSLDHTECLAREVDFLDWTDPMSIVFLALVCLGTILTILITILFFAKRNTPVVKASSRELLFILLLGLLLCFVSFIPFIGYPTHATCILRPYPLGLGFTISISVILVKTNRVRVIFEARLPSSLHRKWLGIRIQLLSVFLAVLGMLVVLIVWSVVAPPYPEENFKIERDKIFLECKAGTWVGWGVMIGYIVVLAICCFYFAFKARKLPENFNEAKFIVLSMLIFFIVWISIIPAYIGTEGKFVVMTQGIAIYASSFGLLACFFFPKCWVILVTPERNTMAYIRESTTEHSFVTAARVTIRKQTEDTQTSTGSKGSSGSLFRKSKKDGSGSRKKGEALKMEPQGNKNTSNNNRLSPLHISNTPEQVFRERSCSSPTIIITEHQENTHTMQTEDQSTVHINNEETNHSSIVPNKNVLFRPQNPEVKDEAMLAHLSKNPTASKKPHFTFDVDTERQSSPSGLPDAEKQQEEDKDESNRSITLSESSEDSIDSNTGCPLLTAYSDELPPPRENSSSDEPFQSVSDARVQPIEGAHDTSDSVQSSQIVLETPVQPSQVSDTTSVQKAQPPPKASDSEASVQFPQTLDMSVQSATTKTNRTTIEDTDVTFV</sequence>
<keyword evidence="7 12" id="KW-0472">Membrane</keyword>
<dbReference type="Pfam" id="PF00003">
    <property type="entry name" value="7tm_3"/>
    <property type="match status" value="1"/>
</dbReference>
<evidence type="ECO:0000259" key="13">
    <source>
        <dbReference type="PROSITE" id="PS50259"/>
    </source>
</evidence>
<dbReference type="InterPro" id="IPR017978">
    <property type="entry name" value="GPCR_3_C"/>
</dbReference>
<keyword evidence="4" id="KW-0732">Signal</keyword>
<dbReference type="PANTHER" id="PTHR24061">
    <property type="entry name" value="CALCIUM-SENSING RECEPTOR-RELATED"/>
    <property type="match status" value="1"/>
</dbReference>
<evidence type="ECO:0000256" key="10">
    <source>
        <dbReference type="ARBA" id="ARBA00023224"/>
    </source>
</evidence>
<dbReference type="Gene3D" id="2.10.50.30">
    <property type="entry name" value="GPCR, family 3, nine cysteines domain"/>
    <property type="match status" value="1"/>
</dbReference>
<dbReference type="PRINTS" id="PR00248">
    <property type="entry name" value="GPCRMGR"/>
</dbReference>
<dbReference type="OMA" id="FIVWISI"/>
<dbReference type="Pfam" id="PF07562">
    <property type="entry name" value="NCD3G"/>
    <property type="match status" value="1"/>
</dbReference>
<evidence type="ECO:0000256" key="11">
    <source>
        <dbReference type="SAM" id="MobiDB-lite"/>
    </source>
</evidence>
<evidence type="ECO:0000256" key="2">
    <source>
        <dbReference type="ARBA" id="ARBA00022475"/>
    </source>
</evidence>
<feature type="region of interest" description="Disordered" evidence="11">
    <location>
        <begin position="888"/>
        <end position="952"/>
    </location>
</feature>
<feature type="transmembrane region" description="Helical" evidence="12">
    <location>
        <begin position="715"/>
        <end position="741"/>
    </location>
</feature>
<organism evidence="14 15">
    <name type="scientific">Branchiostoma floridae</name>
    <name type="common">Florida lancelet</name>
    <name type="synonym">Amphioxus</name>
    <dbReference type="NCBI Taxonomy" id="7739"/>
    <lineage>
        <taxon>Eukaryota</taxon>
        <taxon>Metazoa</taxon>
        <taxon>Chordata</taxon>
        <taxon>Cephalochordata</taxon>
        <taxon>Leptocardii</taxon>
        <taxon>Amphioxiformes</taxon>
        <taxon>Branchiostomatidae</taxon>
        <taxon>Branchiostoma</taxon>
    </lineage>
</organism>
<feature type="compositionally biased region" description="Basic and acidic residues" evidence="11">
    <location>
        <begin position="911"/>
        <end position="924"/>
    </location>
</feature>
<feature type="transmembrane region" description="Helical" evidence="12">
    <location>
        <begin position="644"/>
        <end position="665"/>
    </location>
</feature>
<dbReference type="GO" id="GO:0004930">
    <property type="term" value="F:G protein-coupled receptor activity"/>
    <property type="evidence" value="ECO:0000318"/>
    <property type="project" value="GO_Central"/>
</dbReference>
<evidence type="ECO:0000256" key="1">
    <source>
        <dbReference type="ARBA" id="ARBA00004651"/>
    </source>
</evidence>
<protein>
    <submittedName>
        <fullName evidence="15">Extracellular calcium-sensing receptor-like</fullName>
    </submittedName>
</protein>
<dbReference type="FunFam" id="2.10.50.30:FF:000002">
    <property type="entry name" value="Vomeronasal 2 receptor, h1"/>
    <property type="match status" value="1"/>
</dbReference>
<dbReference type="PRINTS" id="PR00592">
    <property type="entry name" value="CASENSINGR"/>
</dbReference>